<sequence>MIRATASTLALNGFASLADKVLKVATPSVCKIKPSFNNVSAAPQTPSDPASPINALCDHLKQLVCAAERQYPTPRHRNPSRRTKKTVTHVFVRYGPVCALLQPHYLGLFRVLERWPANFVIDIIKTCDTITLERLKPVFSEAPDPNYLTVPPFTGQESPSSPVFLLSPDLRRVHWDPTSTATASSLKWE</sequence>
<accession>A0A9J6EB65</accession>
<dbReference type="AlphaFoldDB" id="A0A9J6EB65"/>
<evidence type="ECO:0000313" key="2">
    <source>
        <dbReference type="Proteomes" id="UP000821866"/>
    </source>
</evidence>
<gene>
    <name evidence="1" type="ORF">HPB51_019113</name>
</gene>
<comment type="caution">
    <text evidence="1">The sequence shown here is derived from an EMBL/GenBank/DDBJ whole genome shotgun (WGS) entry which is preliminary data.</text>
</comment>
<reference evidence="1" key="2">
    <citation type="submission" date="2021-09" db="EMBL/GenBank/DDBJ databases">
        <authorList>
            <person name="Jia N."/>
            <person name="Wang J."/>
            <person name="Shi W."/>
            <person name="Du L."/>
            <person name="Sun Y."/>
            <person name="Zhan W."/>
            <person name="Jiang J."/>
            <person name="Wang Q."/>
            <person name="Zhang B."/>
            <person name="Ji P."/>
            <person name="Sakyi L.B."/>
            <person name="Cui X."/>
            <person name="Yuan T."/>
            <person name="Jiang B."/>
            <person name="Yang W."/>
            <person name="Lam T.T.-Y."/>
            <person name="Chang Q."/>
            <person name="Ding S."/>
            <person name="Wang X."/>
            <person name="Zhu J."/>
            <person name="Ruan X."/>
            <person name="Zhao L."/>
            <person name="Wei J."/>
            <person name="Que T."/>
            <person name="Du C."/>
            <person name="Cheng J."/>
            <person name="Dai P."/>
            <person name="Han X."/>
            <person name="Huang E."/>
            <person name="Gao Y."/>
            <person name="Liu J."/>
            <person name="Shao H."/>
            <person name="Ye R."/>
            <person name="Li L."/>
            <person name="Wei W."/>
            <person name="Wang X."/>
            <person name="Wang C."/>
            <person name="Huo Q."/>
            <person name="Li W."/>
            <person name="Guo W."/>
            <person name="Chen H."/>
            <person name="Chen S."/>
            <person name="Zhou L."/>
            <person name="Zhou L."/>
            <person name="Ni X."/>
            <person name="Tian J."/>
            <person name="Zhou Y."/>
            <person name="Sheng Y."/>
            <person name="Liu T."/>
            <person name="Pan Y."/>
            <person name="Xia L."/>
            <person name="Li J."/>
            <person name="Zhao F."/>
            <person name="Cao W."/>
        </authorList>
    </citation>
    <scope>NUCLEOTIDE SEQUENCE</scope>
    <source>
        <strain evidence="1">Rmic-2018</strain>
        <tissue evidence="1">Larvae</tissue>
    </source>
</reference>
<evidence type="ECO:0000313" key="1">
    <source>
        <dbReference type="EMBL" id="KAH8031543.1"/>
    </source>
</evidence>
<protein>
    <submittedName>
        <fullName evidence="1">Uncharacterized protein</fullName>
    </submittedName>
</protein>
<reference evidence="1" key="1">
    <citation type="journal article" date="2020" name="Cell">
        <title>Large-Scale Comparative Analyses of Tick Genomes Elucidate Their Genetic Diversity and Vector Capacities.</title>
        <authorList>
            <consortium name="Tick Genome and Microbiome Consortium (TIGMIC)"/>
            <person name="Jia N."/>
            <person name="Wang J."/>
            <person name="Shi W."/>
            <person name="Du L."/>
            <person name="Sun Y."/>
            <person name="Zhan W."/>
            <person name="Jiang J.F."/>
            <person name="Wang Q."/>
            <person name="Zhang B."/>
            <person name="Ji P."/>
            <person name="Bell-Sakyi L."/>
            <person name="Cui X.M."/>
            <person name="Yuan T.T."/>
            <person name="Jiang B.G."/>
            <person name="Yang W.F."/>
            <person name="Lam T.T."/>
            <person name="Chang Q.C."/>
            <person name="Ding S.J."/>
            <person name="Wang X.J."/>
            <person name="Zhu J.G."/>
            <person name="Ruan X.D."/>
            <person name="Zhao L."/>
            <person name="Wei J.T."/>
            <person name="Ye R.Z."/>
            <person name="Que T.C."/>
            <person name="Du C.H."/>
            <person name="Zhou Y.H."/>
            <person name="Cheng J.X."/>
            <person name="Dai P.F."/>
            <person name="Guo W.B."/>
            <person name="Han X.H."/>
            <person name="Huang E.J."/>
            <person name="Li L.F."/>
            <person name="Wei W."/>
            <person name="Gao Y.C."/>
            <person name="Liu J.Z."/>
            <person name="Shao H.Z."/>
            <person name="Wang X."/>
            <person name="Wang C.C."/>
            <person name="Yang T.C."/>
            <person name="Huo Q.B."/>
            <person name="Li W."/>
            <person name="Chen H.Y."/>
            <person name="Chen S.E."/>
            <person name="Zhou L.G."/>
            <person name="Ni X.B."/>
            <person name="Tian J.H."/>
            <person name="Sheng Y."/>
            <person name="Liu T."/>
            <person name="Pan Y.S."/>
            <person name="Xia L.Y."/>
            <person name="Li J."/>
            <person name="Zhao F."/>
            <person name="Cao W.C."/>
        </authorList>
    </citation>
    <scope>NUCLEOTIDE SEQUENCE</scope>
    <source>
        <strain evidence="1">Rmic-2018</strain>
    </source>
</reference>
<dbReference type="Proteomes" id="UP000821866">
    <property type="component" value="Chromosome 3"/>
</dbReference>
<organism evidence="1 2">
    <name type="scientific">Rhipicephalus microplus</name>
    <name type="common">Cattle tick</name>
    <name type="synonym">Boophilus microplus</name>
    <dbReference type="NCBI Taxonomy" id="6941"/>
    <lineage>
        <taxon>Eukaryota</taxon>
        <taxon>Metazoa</taxon>
        <taxon>Ecdysozoa</taxon>
        <taxon>Arthropoda</taxon>
        <taxon>Chelicerata</taxon>
        <taxon>Arachnida</taxon>
        <taxon>Acari</taxon>
        <taxon>Parasitiformes</taxon>
        <taxon>Ixodida</taxon>
        <taxon>Ixodoidea</taxon>
        <taxon>Ixodidae</taxon>
        <taxon>Rhipicephalinae</taxon>
        <taxon>Rhipicephalus</taxon>
        <taxon>Boophilus</taxon>
    </lineage>
</organism>
<name>A0A9J6EB65_RHIMP</name>
<proteinExistence type="predicted"/>
<keyword evidence="2" id="KW-1185">Reference proteome</keyword>
<dbReference type="EMBL" id="JABSTU010000005">
    <property type="protein sequence ID" value="KAH8031543.1"/>
    <property type="molecule type" value="Genomic_DNA"/>
</dbReference>